<dbReference type="PROSITE" id="PS50888">
    <property type="entry name" value="BHLH"/>
    <property type="match status" value="1"/>
</dbReference>
<dbReference type="GeneID" id="26305585"/>
<accession>A0A081CIJ8</accession>
<gene>
    <name evidence="1" type="ORF">PAN0_013d4716</name>
</gene>
<sequence length="387" mass="41338">MAAIKTEHSRGRSPGPAADRRASVENDVEDHDSPAPASNDGAPARTSKRRKRSELSPSSKATHSIIEKERREAMNEKFSELAANIPELVEAMAAGKRPTKGEIVKASIARHQEQERRVRELMHEVQMLRSRSATPSNYAVDSPAPLAAPAAEPVTQAAQTLAMPYQIQSSHPIGVPASQDNLWIGQLLHKTGEPLAMSTEHPPLSLLPDLAQPISPFKQTSMMNWSMSALPQPLDASTLTVGFAASSFAKGLMDGSGTLEYLGRRNSVMGGMTSTSGFSSPTFTSSDSDSSFGTDALDTSLDDRKFFADGMSFEPFAMPSAVVEQTPLSSLVGLPSTEHASTAPAGVADKKPRARTNSRRARMDEAARSESSIWNSPLPSACLPASS</sequence>
<proteinExistence type="predicted"/>
<keyword evidence="2" id="KW-1185">Reference proteome</keyword>
<organism evidence="1 2">
    <name type="scientific">Pseudozyma antarctica</name>
    <name type="common">Yeast</name>
    <name type="synonym">Candida antarctica</name>
    <dbReference type="NCBI Taxonomy" id="84753"/>
    <lineage>
        <taxon>Eukaryota</taxon>
        <taxon>Fungi</taxon>
        <taxon>Dikarya</taxon>
        <taxon>Basidiomycota</taxon>
        <taxon>Ustilaginomycotina</taxon>
        <taxon>Ustilaginomycetes</taxon>
        <taxon>Ustilaginales</taxon>
        <taxon>Ustilaginaceae</taxon>
        <taxon>Moesziomyces</taxon>
    </lineage>
</organism>
<reference evidence="2" key="1">
    <citation type="journal article" date="2014" name="Genome Announc.">
        <title>Draft Genome Sequence of the Yeast Pseudozyma antarctica Type Strain JCM10317, a Producer of the Glycolipid Biosurfactants, Mannosylerythritol Lipids.</title>
        <authorList>
            <person name="Saika A."/>
            <person name="Koike H."/>
            <person name="Hori T."/>
            <person name="Fukuoka T."/>
            <person name="Sato S."/>
            <person name="Habe H."/>
            <person name="Kitamoto D."/>
            <person name="Morita T."/>
        </authorList>
    </citation>
    <scope>NUCLEOTIDE SEQUENCE [LARGE SCALE GENOMIC DNA]</scope>
    <source>
        <strain evidence="2">JCM 10317</strain>
    </source>
</reference>
<evidence type="ECO:0000313" key="1">
    <source>
        <dbReference type="EMBL" id="GAK66494.1"/>
    </source>
</evidence>
<dbReference type="RefSeq" id="XP_014655330.1">
    <property type="nucleotide sequence ID" value="XM_014799844.1"/>
</dbReference>
<dbReference type="Gene3D" id="4.10.280.10">
    <property type="entry name" value="Helix-loop-helix DNA-binding domain"/>
    <property type="match status" value="1"/>
</dbReference>
<dbReference type="Proteomes" id="UP000053758">
    <property type="component" value="Unassembled WGS sequence"/>
</dbReference>
<dbReference type="OrthoDB" id="8964853at2759"/>
<protein>
    <submittedName>
        <fullName evidence="1">Uncharacterized protein</fullName>
    </submittedName>
</protein>
<dbReference type="AlphaFoldDB" id="A0A081CIJ8"/>
<evidence type="ECO:0000313" key="2">
    <source>
        <dbReference type="Proteomes" id="UP000053758"/>
    </source>
</evidence>
<dbReference type="InterPro" id="IPR011598">
    <property type="entry name" value="bHLH_dom"/>
</dbReference>
<dbReference type="HOGENOM" id="CLU_060158_0_0_1"/>
<dbReference type="SUPFAM" id="SSF47459">
    <property type="entry name" value="HLH, helix-loop-helix DNA-binding domain"/>
    <property type="match status" value="1"/>
</dbReference>
<dbReference type="SMART" id="SM00353">
    <property type="entry name" value="HLH"/>
    <property type="match status" value="1"/>
</dbReference>
<name>A0A081CIJ8_PSEA2</name>
<dbReference type="Pfam" id="PF00010">
    <property type="entry name" value="HLH"/>
    <property type="match status" value="1"/>
</dbReference>
<dbReference type="InterPro" id="IPR036638">
    <property type="entry name" value="HLH_DNA-bd_sf"/>
</dbReference>
<dbReference type="EMBL" id="DF830080">
    <property type="protein sequence ID" value="GAK66494.1"/>
    <property type="molecule type" value="Genomic_DNA"/>
</dbReference>
<dbReference type="GO" id="GO:0046983">
    <property type="term" value="F:protein dimerization activity"/>
    <property type="evidence" value="ECO:0007669"/>
    <property type="project" value="InterPro"/>
</dbReference>